<organism evidence="3 4">
    <name type="scientific">Micromonospora profundi</name>
    <dbReference type="NCBI Taxonomy" id="1420889"/>
    <lineage>
        <taxon>Bacteria</taxon>
        <taxon>Bacillati</taxon>
        <taxon>Actinomycetota</taxon>
        <taxon>Actinomycetes</taxon>
        <taxon>Micromonosporales</taxon>
        <taxon>Micromonosporaceae</taxon>
        <taxon>Micromonospora</taxon>
    </lineage>
</organism>
<evidence type="ECO:0000313" key="4">
    <source>
        <dbReference type="Proteomes" id="UP001235874"/>
    </source>
</evidence>
<proteinExistence type="predicted"/>
<protein>
    <submittedName>
        <fullName evidence="3">Serine hydrolase domain-containing protein</fullName>
        <ecNumber evidence="3">3.1.1.103</ecNumber>
    </submittedName>
</protein>
<evidence type="ECO:0000313" key="3">
    <source>
        <dbReference type="EMBL" id="WLS44858.1"/>
    </source>
</evidence>
<keyword evidence="4" id="KW-1185">Reference proteome</keyword>
<dbReference type="EMBL" id="CP130472">
    <property type="protein sequence ID" value="WLS44858.1"/>
    <property type="molecule type" value="Genomic_DNA"/>
</dbReference>
<dbReference type="EC" id="3.1.1.103" evidence="3"/>
<dbReference type="PANTHER" id="PTHR46825">
    <property type="entry name" value="D-ALANYL-D-ALANINE-CARBOXYPEPTIDASE/ENDOPEPTIDASE AMPH"/>
    <property type="match status" value="1"/>
</dbReference>
<reference evidence="3 4" key="1">
    <citation type="submission" date="2023-07" db="EMBL/GenBank/DDBJ databases">
        <title>Micromonospora profundi TRM 95458 converts glycerol to a new osmotic compound.</title>
        <authorList>
            <person name="Lu D."/>
        </authorList>
    </citation>
    <scope>NUCLEOTIDE SEQUENCE [LARGE SCALE GENOMIC DNA]</scope>
    <source>
        <strain evidence="3 4">TRM95458</strain>
    </source>
</reference>
<dbReference type="InterPro" id="IPR001466">
    <property type="entry name" value="Beta-lactam-related"/>
</dbReference>
<keyword evidence="1" id="KW-0812">Transmembrane</keyword>
<feature type="transmembrane region" description="Helical" evidence="1">
    <location>
        <begin position="376"/>
        <end position="398"/>
    </location>
</feature>
<dbReference type="GO" id="GO:0016787">
    <property type="term" value="F:hydrolase activity"/>
    <property type="evidence" value="ECO:0007669"/>
    <property type="project" value="UniProtKB-KW"/>
</dbReference>
<dbReference type="KEGG" id="mprn:Q3V37_26345"/>
<keyword evidence="1" id="KW-1133">Transmembrane helix</keyword>
<dbReference type="InterPro" id="IPR050491">
    <property type="entry name" value="AmpC-like"/>
</dbReference>
<keyword evidence="1" id="KW-0472">Membrane</keyword>
<feature type="domain" description="Beta-lactamase-related" evidence="2">
    <location>
        <begin position="51"/>
        <end position="355"/>
    </location>
</feature>
<dbReference type="Proteomes" id="UP001235874">
    <property type="component" value="Chromosome"/>
</dbReference>
<feature type="transmembrane region" description="Helical" evidence="1">
    <location>
        <begin position="435"/>
        <end position="456"/>
    </location>
</feature>
<dbReference type="Pfam" id="PF00144">
    <property type="entry name" value="Beta-lactamase"/>
    <property type="match status" value="1"/>
</dbReference>
<dbReference type="PANTHER" id="PTHR46825:SF8">
    <property type="entry name" value="BETA-LACTAMASE-RELATED"/>
    <property type="match status" value="1"/>
</dbReference>
<feature type="transmembrane region" description="Helical" evidence="1">
    <location>
        <begin position="405"/>
        <end position="423"/>
    </location>
</feature>
<dbReference type="AlphaFoldDB" id="A0AAJ6HUL2"/>
<dbReference type="SUPFAM" id="SSF56601">
    <property type="entry name" value="beta-lactamase/transpeptidase-like"/>
    <property type="match status" value="1"/>
</dbReference>
<feature type="transmembrane region" description="Helical" evidence="1">
    <location>
        <begin position="468"/>
        <end position="489"/>
    </location>
</feature>
<evidence type="ECO:0000256" key="1">
    <source>
        <dbReference type="SAM" id="Phobius"/>
    </source>
</evidence>
<dbReference type="Gene3D" id="3.40.710.10">
    <property type="entry name" value="DD-peptidase/beta-lactamase superfamily"/>
    <property type="match status" value="1"/>
</dbReference>
<evidence type="ECO:0000259" key="2">
    <source>
        <dbReference type="Pfam" id="PF00144"/>
    </source>
</evidence>
<accession>A0AAJ6HUL2</accession>
<dbReference type="InterPro" id="IPR012338">
    <property type="entry name" value="Beta-lactam/transpept-like"/>
</dbReference>
<gene>
    <name evidence="3" type="ORF">Q3V37_26345</name>
</gene>
<keyword evidence="3" id="KW-0378">Hydrolase</keyword>
<dbReference type="RefSeq" id="WP_306272035.1">
    <property type="nucleotide sequence ID" value="NZ_CP130472.1"/>
</dbReference>
<sequence length="490" mass="50701">MRRTVVSALVVALTASLVGAALMPRVPRLGVQTTGDPDLARTARAAVPDPKGHRGLAVALVENGRIRTAGLGDRDPDGRPVETRTAFEIGSVTKVLTGMLLADQAAAGVVRPDDRLGDTWPTVTGPARDVTLAELSSHRAGLPRLAAGSALGWARVLWSNVSGGNPYAGQDVHGVRNIADRATPGDGRGEVHYSNVGPSVLGQALAAKAGATYPDLLEARLLRPLGMTATVVATGADDLPADRAHGSRAGGRPSDPWWGAGYAAAGVGPWSTAEDLARLVAATLAGTAPGADAATARFRSDDDTRIGYGWFTTRHGDREIVWHNGGTGGFRSYVGFERATGRAVVVLANTDKGVEAVGLRLLGVAQEDAEAATPALPLWIGAGLAVAFTFVGGLSLFGTARRRELDRVTLLASTVWAFAYLGLGHRLGDWSLVPAWLWPLGAGLSAAAVALAATRWRALPAVDARVPWRRLLSVASSLCAAALAVAAVIA</sequence>
<name>A0AAJ6HUL2_9ACTN</name>